<organism evidence="1 2">
    <name type="scientific">Exserohilum turcicum (strain 28A)</name>
    <name type="common">Northern leaf blight fungus</name>
    <name type="synonym">Setosphaeria turcica</name>
    <dbReference type="NCBI Taxonomy" id="671987"/>
    <lineage>
        <taxon>Eukaryota</taxon>
        <taxon>Fungi</taxon>
        <taxon>Dikarya</taxon>
        <taxon>Ascomycota</taxon>
        <taxon>Pezizomycotina</taxon>
        <taxon>Dothideomycetes</taxon>
        <taxon>Pleosporomycetidae</taxon>
        <taxon>Pleosporales</taxon>
        <taxon>Pleosporineae</taxon>
        <taxon>Pleosporaceae</taxon>
        <taxon>Exserohilum</taxon>
    </lineage>
</organism>
<name>R0ID39_EXST2</name>
<sequence length="214" mass="22804">MKYATATIAAVTMALASAKDCNLPPISEAVVPGDVFKLVALPKVANKIECGLFQAKNNNLLIGDSFQGANCTTRLPRDHASFVLNGQGLLFLYTGDTPDNFKAQEIFVDRSGMGQGNIQYTTGLPASIGRNQQLGPFKITETSDLVFDNGNGVVTAFQACPPASGDKFTGWKVWLAGNDKPAGSEGCVKLNARAVKETKPEACEYSVYSACRRS</sequence>
<keyword evidence="2" id="KW-1185">Reference proteome</keyword>
<dbReference type="OrthoDB" id="4093325at2759"/>
<evidence type="ECO:0000313" key="2">
    <source>
        <dbReference type="Proteomes" id="UP000016935"/>
    </source>
</evidence>
<protein>
    <submittedName>
        <fullName evidence="1">Uncharacterized protein</fullName>
    </submittedName>
</protein>
<reference evidence="1 2" key="1">
    <citation type="journal article" date="2012" name="PLoS Pathog.">
        <title>Diverse lifestyles and strategies of plant pathogenesis encoded in the genomes of eighteen Dothideomycetes fungi.</title>
        <authorList>
            <person name="Ohm R.A."/>
            <person name="Feau N."/>
            <person name="Henrissat B."/>
            <person name="Schoch C.L."/>
            <person name="Horwitz B.A."/>
            <person name="Barry K.W."/>
            <person name="Condon B.J."/>
            <person name="Copeland A.C."/>
            <person name="Dhillon B."/>
            <person name="Glaser F."/>
            <person name="Hesse C.N."/>
            <person name="Kosti I."/>
            <person name="LaButti K."/>
            <person name="Lindquist E.A."/>
            <person name="Lucas S."/>
            <person name="Salamov A.A."/>
            <person name="Bradshaw R.E."/>
            <person name="Ciuffetti L."/>
            <person name="Hamelin R.C."/>
            <person name="Kema G.H.J."/>
            <person name="Lawrence C."/>
            <person name="Scott J.A."/>
            <person name="Spatafora J.W."/>
            <person name="Turgeon B.G."/>
            <person name="de Wit P.J.G.M."/>
            <person name="Zhong S."/>
            <person name="Goodwin S.B."/>
            <person name="Grigoriev I.V."/>
        </authorList>
    </citation>
    <scope>NUCLEOTIDE SEQUENCE [LARGE SCALE GENOMIC DNA]</scope>
    <source>
        <strain evidence="2">28A</strain>
    </source>
</reference>
<evidence type="ECO:0000313" key="1">
    <source>
        <dbReference type="EMBL" id="EOA83076.1"/>
    </source>
</evidence>
<dbReference type="GeneID" id="19399169"/>
<dbReference type="EMBL" id="KB908833">
    <property type="protein sequence ID" value="EOA83076.1"/>
    <property type="molecule type" value="Genomic_DNA"/>
</dbReference>
<dbReference type="AlphaFoldDB" id="R0ID39"/>
<dbReference type="HOGENOM" id="CLU_097238_0_0_1"/>
<reference evidence="1 2" key="2">
    <citation type="journal article" date="2013" name="PLoS Genet.">
        <title>Comparative genome structure, secondary metabolite, and effector coding capacity across Cochliobolus pathogens.</title>
        <authorList>
            <person name="Condon B.J."/>
            <person name="Leng Y."/>
            <person name="Wu D."/>
            <person name="Bushley K.E."/>
            <person name="Ohm R.A."/>
            <person name="Otillar R."/>
            <person name="Martin J."/>
            <person name="Schackwitz W."/>
            <person name="Grimwood J."/>
            <person name="MohdZainudin N."/>
            <person name="Xue C."/>
            <person name="Wang R."/>
            <person name="Manning V.A."/>
            <person name="Dhillon B."/>
            <person name="Tu Z.J."/>
            <person name="Steffenson B.J."/>
            <person name="Salamov A."/>
            <person name="Sun H."/>
            <person name="Lowry S."/>
            <person name="LaButti K."/>
            <person name="Han J."/>
            <person name="Copeland A."/>
            <person name="Lindquist E."/>
            <person name="Barry K."/>
            <person name="Schmutz J."/>
            <person name="Baker S.E."/>
            <person name="Ciuffetti L.M."/>
            <person name="Grigoriev I.V."/>
            <person name="Zhong S."/>
            <person name="Turgeon B.G."/>
        </authorList>
    </citation>
    <scope>NUCLEOTIDE SEQUENCE [LARGE SCALE GENOMIC DNA]</scope>
    <source>
        <strain evidence="2">28A</strain>
    </source>
</reference>
<gene>
    <name evidence="1" type="ORF">SETTUDRAFT_164559</name>
</gene>
<dbReference type="Proteomes" id="UP000016935">
    <property type="component" value="Unassembled WGS sequence"/>
</dbReference>
<accession>R0ID39</accession>
<dbReference type="RefSeq" id="XP_008028906.1">
    <property type="nucleotide sequence ID" value="XM_008030715.1"/>
</dbReference>
<dbReference type="eggNOG" id="ENOG502SNZ2">
    <property type="taxonomic scope" value="Eukaryota"/>
</dbReference>
<proteinExistence type="predicted"/>